<evidence type="ECO:0000256" key="2">
    <source>
        <dbReference type="ARBA" id="ARBA00004651"/>
    </source>
</evidence>
<dbReference type="FunFam" id="1.10.287.130:FF:000001">
    <property type="entry name" value="Two-component sensor histidine kinase"/>
    <property type="match status" value="1"/>
</dbReference>
<dbReference type="InterPro" id="IPR003594">
    <property type="entry name" value="HATPase_dom"/>
</dbReference>
<evidence type="ECO:0000256" key="9">
    <source>
        <dbReference type="ARBA" id="ARBA00022777"/>
    </source>
</evidence>
<comment type="subcellular location">
    <subcellularLocation>
        <location evidence="2">Cell membrane</location>
        <topology evidence="2">Multi-pass membrane protein</topology>
    </subcellularLocation>
</comment>
<comment type="caution">
    <text evidence="20">The sequence shown here is derived from an EMBL/GenBank/DDBJ whole genome shotgun (WGS) entry which is preliminary data.</text>
</comment>
<feature type="transmembrane region" description="Helical" evidence="17">
    <location>
        <begin position="165"/>
        <end position="185"/>
    </location>
</feature>
<dbReference type="InterPro" id="IPR005467">
    <property type="entry name" value="His_kinase_dom"/>
</dbReference>
<dbReference type="GO" id="GO:0005524">
    <property type="term" value="F:ATP binding"/>
    <property type="evidence" value="ECO:0007669"/>
    <property type="project" value="UniProtKB-KW"/>
</dbReference>
<evidence type="ECO:0000313" key="21">
    <source>
        <dbReference type="Proteomes" id="UP000217065"/>
    </source>
</evidence>
<dbReference type="SMART" id="SM00387">
    <property type="entry name" value="HATPase_c"/>
    <property type="match status" value="1"/>
</dbReference>
<dbReference type="PROSITE" id="PS50885">
    <property type="entry name" value="HAMP"/>
    <property type="match status" value="1"/>
</dbReference>
<feature type="domain" description="HAMP" evidence="19">
    <location>
        <begin position="186"/>
        <end position="238"/>
    </location>
</feature>
<keyword evidence="8" id="KW-0547">Nucleotide-binding</keyword>
<comment type="catalytic activity">
    <reaction evidence="1">
        <text>ATP + protein L-histidine = ADP + protein N-phospho-L-histidine.</text>
        <dbReference type="EC" id="2.7.13.3"/>
    </reaction>
</comment>
<dbReference type="CDD" id="cd06225">
    <property type="entry name" value="HAMP"/>
    <property type="match status" value="1"/>
</dbReference>
<dbReference type="SUPFAM" id="SSF55874">
    <property type="entry name" value="ATPase domain of HSP90 chaperone/DNA topoisomerase II/histidine kinase"/>
    <property type="match status" value="1"/>
</dbReference>
<evidence type="ECO:0000256" key="16">
    <source>
        <dbReference type="ARBA" id="ARBA00040841"/>
    </source>
</evidence>
<accession>A0A264W1V8</accession>
<sequence length="458" mass="50909">MKSLYRQFVQTSGWFLILSVIIGLMITNVFYLAFTKQQTIEQNLTRAQEVTSILETMHGDAEALTPFLDSVANLGYQIVLTDSEGSLQSFGKPFEEIALSQEAQRVVSDGTTYTGEDGALSFFMTSHFANRITNTVGVPFEVDGEAYGLFLRPDLSLLSSDIHTLLLAFLLSIALVNLLGMLWMAKQLTKPIGLLRQATQEVANDNYSHSLGIERQDEIGELADSFNKMIERLRENDAARKTFITNVSHDLQSPLVNIRGYAELIENEADVDAPSHQHAKVIQQEATRLSGLAKQLLLLSTLDQPTYQLTQGLVEVDKQLKQIVSSYRYRFEEKQLEVTLKLEPVTIQADAELLEVVWDNLLSNATKYTQEGGRIAVIMKADASVVTIRVEDSGEGIAEQDLPHVTERFYRADLSRHTEGTGLGLAIVSEIVTLHKGTLQIESTLEQGTCVEVTLPIL</sequence>
<keyword evidence="6" id="KW-0808">Transferase</keyword>
<feature type="domain" description="Histidine kinase" evidence="18">
    <location>
        <begin position="246"/>
        <end position="458"/>
    </location>
</feature>
<evidence type="ECO:0000256" key="4">
    <source>
        <dbReference type="ARBA" id="ARBA00022475"/>
    </source>
</evidence>
<dbReference type="GO" id="GO:0005886">
    <property type="term" value="C:plasma membrane"/>
    <property type="evidence" value="ECO:0007669"/>
    <property type="project" value="UniProtKB-SubCell"/>
</dbReference>
<keyword evidence="4" id="KW-1003">Cell membrane</keyword>
<dbReference type="EMBL" id="NOKQ01000220">
    <property type="protein sequence ID" value="OZS77553.1"/>
    <property type="molecule type" value="Genomic_DNA"/>
</dbReference>
<dbReference type="SMART" id="SM00304">
    <property type="entry name" value="HAMP"/>
    <property type="match status" value="1"/>
</dbReference>
<dbReference type="GO" id="GO:0000155">
    <property type="term" value="F:phosphorelay sensor kinase activity"/>
    <property type="evidence" value="ECO:0007669"/>
    <property type="project" value="InterPro"/>
</dbReference>
<evidence type="ECO:0000256" key="13">
    <source>
        <dbReference type="ARBA" id="ARBA00023026"/>
    </source>
</evidence>
<reference evidence="20 21" key="1">
    <citation type="submission" date="2017-07" db="EMBL/GenBank/DDBJ databases">
        <title>Tetzosporium hominis gen.nov. sp.nov.</title>
        <authorList>
            <person name="Tetz G."/>
            <person name="Tetz V."/>
        </authorList>
    </citation>
    <scope>NUCLEOTIDE SEQUENCE [LARGE SCALE GENOMIC DNA]</scope>
    <source>
        <strain evidence="20 21">VT-49</strain>
    </source>
</reference>
<evidence type="ECO:0000256" key="12">
    <source>
        <dbReference type="ARBA" id="ARBA00023012"/>
    </source>
</evidence>
<dbReference type="SMART" id="SM00388">
    <property type="entry name" value="HisKA"/>
    <property type="match status" value="1"/>
</dbReference>
<evidence type="ECO:0000256" key="10">
    <source>
        <dbReference type="ARBA" id="ARBA00022840"/>
    </source>
</evidence>
<proteinExistence type="predicted"/>
<dbReference type="InterPro" id="IPR003660">
    <property type="entry name" value="HAMP_dom"/>
</dbReference>
<evidence type="ECO:0000256" key="11">
    <source>
        <dbReference type="ARBA" id="ARBA00022989"/>
    </source>
</evidence>
<gene>
    <name evidence="20" type="ORF">CF394_10075</name>
</gene>
<organism evidence="20 21">
    <name type="scientific">Tetzosporium hominis</name>
    <dbReference type="NCBI Taxonomy" id="2020506"/>
    <lineage>
        <taxon>Bacteria</taxon>
        <taxon>Bacillati</taxon>
        <taxon>Bacillota</taxon>
        <taxon>Bacilli</taxon>
        <taxon>Bacillales</taxon>
        <taxon>Caryophanaceae</taxon>
        <taxon>Tetzosporium</taxon>
    </lineage>
</organism>
<dbReference type="PRINTS" id="PR00344">
    <property type="entry name" value="BCTRLSENSOR"/>
</dbReference>
<dbReference type="OrthoDB" id="9813151at2"/>
<evidence type="ECO:0000259" key="19">
    <source>
        <dbReference type="PROSITE" id="PS50885"/>
    </source>
</evidence>
<keyword evidence="5" id="KW-0597">Phosphoprotein</keyword>
<dbReference type="Gene3D" id="6.10.340.10">
    <property type="match status" value="1"/>
</dbReference>
<dbReference type="SUPFAM" id="SSF158472">
    <property type="entry name" value="HAMP domain-like"/>
    <property type="match status" value="1"/>
</dbReference>
<dbReference type="InterPro" id="IPR004358">
    <property type="entry name" value="Sig_transdc_His_kin-like_C"/>
</dbReference>
<keyword evidence="11 17" id="KW-1133">Transmembrane helix</keyword>
<dbReference type="CDD" id="cd00075">
    <property type="entry name" value="HATPase"/>
    <property type="match status" value="1"/>
</dbReference>
<evidence type="ECO:0000256" key="5">
    <source>
        <dbReference type="ARBA" id="ARBA00022553"/>
    </source>
</evidence>
<evidence type="ECO:0000256" key="17">
    <source>
        <dbReference type="SAM" id="Phobius"/>
    </source>
</evidence>
<evidence type="ECO:0000256" key="8">
    <source>
        <dbReference type="ARBA" id="ARBA00022741"/>
    </source>
</evidence>
<evidence type="ECO:0000256" key="7">
    <source>
        <dbReference type="ARBA" id="ARBA00022692"/>
    </source>
</evidence>
<dbReference type="RefSeq" id="WP_094943408.1">
    <property type="nucleotide sequence ID" value="NZ_NOKQ01000220.1"/>
</dbReference>
<dbReference type="InterPro" id="IPR036097">
    <property type="entry name" value="HisK_dim/P_sf"/>
</dbReference>
<dbReference type="Pfam" id="PF00672">
    <property type="entry name" value="HAMP"/>
    <property type="match status" value="1"/>
</dbReference>
<dbReference type="Gene3D" id="1.10.287.130">
    <property type="match status" value="1"/>
</dbReference>
<dbReference type="InterPro" id="IPR003661">
    <property type="entry name" value="HisK_dim/P_dom"/>
</dbReference>
<dbReference type="EC" id="2.7.13.3" evidence="3"/>
<dbReference type="Pfam" id="PF02518">
    <property type="entry name" value="HATPase_c"/>
    <property type="match status" value="1"/>
</dbReference>
<dbReference type="FunFam" id="3.30.565.10:FF:000006">
    <property type="entry name" value="Sensor histidine kinase WalK"/>
    <property type="match status" value="1"/>
</dbReference>
<dbReference type="InterPro" id="IPR050398">
    <property type="entry name" value="HssS/ArlS-like"/>
</dbReference>
<evidence type="ECO:0000256" key="6">
    <source>
        <dbReference type="ARBA" id="ARBA00022679"/>
    </source>
</evidence>
<dbReference type="PANTHER" id="PTHR45528:SF11">
    <property type="entry name" value="HISTIDINE KINASE"/>
    <property type="match status" value="1"/>
</dbReference>
<dbReference type="Gene3D" id="3.30.565.10">
    <property type="entry name" value="Histidine kinase-like ATPase, C-terminal domain"/>
    <property type="match status" value="1"/>
</dbReference>
<evidence type="ECO:0000259" key="18">
    <source>
        <dbReference type="PROSITE" id="PS50109"/>
    </source>
</evidence>
<keyword evidence="9" id="KW-0418">Kinase</keyword>
<dbReference type="PROSITE" id="PS50109">
    <property type="entry name" value="HIS_KIN"/>
    <property type="match status" value="1"/>
</dbReference>
<evidence type="ECO:0000256" key="14">
    <source>
        <dbReference type="ARBA" id="ARBA00023136"/>
    </source>
</evidence>
<name>A0A264W1V8_9BACL</name>
<feature type="transmembrane region" description="Helical" evidence="17">
    <location>
        <begin position="12"/>
        <end position="34"/>
    </location>
</feature>
<keyword evidence="7 17" id="KW-0812">Transmembrane</keyword>
<dbReference type="InterPro" id="IPR036890">
    <property type="entry name" value="HATPase_C_sf"/>
</dbReference>
<keyword evidence="10" id="KW-0067">ATP-binding</keyword>
<keyword evidence="21" id="KW-1185">Reference proteome</keyword>
<protein>
    <recommendedName>
        <fullName evidence="16">Heme sensor protein HssS</fullName>
        <ecNumber evidence="3">2.7.13.3</ecNumber>
    </recommendedName>
</protein>
<keyword evidence="13" id="KW-0843">Virulence</keyword>
<evidence type="ECO:0000313" key="20">
    <source>
        <dbReference type="EMBL" id="OZS77553.1"/>
    </source>
</evidence>
<dbReference type="Proteomes" id="UP000217065">
    <property type="component" value="Unassembled WGS sequence"/>
</dbReference>
<dbReference type="PANTHER" id="PTHR45528">
    <property type="entry name" value="SENSOR HISTIDINE KINASE CPXA"/>
    <property type="match status" value="1"/>
</dbReference>
<evidence type="ECO:0000256" key="15">
    <source>
        <dbReference type="ARBA" id="ARBA00037219"/>
    </source>
</evidence>
<evidence type="ECO:0000256" key="1">
    <source>
        <dbReference type="ARBA" id="ARBA00000085"/>
    </source>
</evidence>
<keyword evidence="12" id="KW-0902">Two-component regulatory system</keyword>
<dbReference type="AlphaFoldDB" id="A0A264W1V8"/>
<dbReference type="CDD" id="cd00082">
    <property type="entry name" value="HisKA"/>
    <property type="match status" value="1"/>
</dbReference>
<dbReference type="Pfam" id="PF00512">
    <property type="entry name" value="HisKA"/>
    <property type="match status" value="1"/>
</dbReference>
<evidence type="ECO:0000256" key="3">
    <source>
        <dbReference type="ARBA" id="ARBA00012438"/>
    </source>
</evidence>
<keyword evidence="14 17" id="KW-0472">Membrane</keyword>
<dbReference type="SUPFAM" id="SSF47384">
    <property type="entry name" value="Homodimeric domain of signal transducing histidine kinase"/>
    <property type="match status" value="1"/>
</dbReference>
<comment type="function">
    <text evidence="15">Member of the two-component regulatory system HssS/HssR involved in intracellular heme homeostasis and tempering of staphylococcal virulence. HssS functions as a heme sensor histidine kinase which is autophosphorylated at a histidine residue and transfers its phosphate group to an aspartate residue of HssR. HssR/HssS activates the expression of hrtAB, an efflux pump, in response to extracellular heme, hemin, hemoglobin or blood.</text>
</comment>